<organism evidence="1 2">
    <name type="scientific">Achlya hypogyna</name>
    <name type="common">Oomycete</name>
    <name type="synonym">Protoachlya hypogyna</name>
    <dbReference type="NCBI Taxonomy" id="1202772"/>
    <lineage>
        <taxon>Eukaryota</taxon>
        <taxon>Sar</taxon>
        <taxon>Stramenopiles</taxon>
        <taxon>Oomycota</taxon>
        <taxon>Saprolegniomycetes</taxon>
        <taxon>Saprolegniales</taxon>
        <taxon>Achlyaceae</taxon>
        <taxon>Achlya</taxon>
    </lineage>
</organism>
<keyword evidence="2" id="KW-1185">Reference proteome</keyword>
<gene>
    <name evidence="1" type="ORF">ACHHYP_20162</name>
</gene>
<sequence>MNNEGPLSNELLVRSLLPSRKCPRYYFCGSQATDIDNLWSPQVMDLSSPFRSVIRRYRHSIDLYQQQLLFPPGHPHSPRWQHSRPSR</sequence>
<comment type="caution">
    <text evidence="1">The sequence shown here is derived from an EMBL/GenBank/DDBJ whole genome shotgun (WGS) entry which is preliminary data.</text>
</comment>
<name>A0A1V9ZPI4_ACHHY</name>
<protein>
    <submittedName>
        <fullName evidence="1">Uncharacterized protein</fullName>
    </submittedName>
</protein>
<dbReference type="EMBL" id="JNBR01000038">
    <property type="protein sequence ID" value="OQR99851.1"/>
    <property type="molecule type" value="Genomic_DNA"/>
</dbReference>
<dbReference type="Proteomes" id="UP000243579">
    <property type="component" value="Unassembled WGS sequence"/>
</dbReference>
<evidence type="ECO:0000313" key="2">
    <source>
        <dbReference type="Proteomes" id="UP000243579"/>
    </source>
</evidence>
<dbReference type="AlphaFoldDB" id="A0A1V9ZPI4"/>
<proteinExistence type="predicted"/>
<evidence type="ECO:0000313" key="1">
    <source>
        <dbReference type="EMBL" id="OQR99851.1"/>
    </source>
</evidence>
<reference evidence="1 2" key="1">
    <citation type="journal article" date="2014" name="Genome Biol. Evol.">
        <title>The secreted proteins of Achlya hypogyna and Thraustotheca clavata identify the ancestral oomycete secretome and reveal gene acquisitions by horizontal gene transfer.</title>
        <authorList>
            <person name="Misner I."/>
            <person name="Blouin N."/>
            <person name="Leonard G."/>
            <person name="Richards T.A."/>
            <person name="Lane C.E."/>
        </authorList>
    </citation>
    <scope>NUCLEOTIDE SEQUENCE [LARGE SCALE GENOMIC DNA]</scope>
    <source>
        <strain evidence="1 2">ATCC 48635</strain>
    </source>
</reference>
<accession>A0A1V9ZPI4</accession>